<dbReference type="Proteomes" id="UP000663882">
    <property type="component" value="Unassembled WGS sequence"/>
</dbReference>
<dbReference type="AlphaFoldDB" id="A0A814D8E9"/>
<evidence type="ECO:0000313" key="9">
    <source>
        <dbReference type="EMBL" id="CAF3542122.1"/>
    </source>
</evidence>
<reference evidence="6" key="1">
    <citation type="submission" date="2021-02" db="EMBL/GenBank/DDBJ databases">
        <authorList>
            <person name="Nowell W R."/>
        </authorList>
    </citation>
    <scope>NUCLEOTIDE SEQUENCE</scope>
</reference>
<protein>
    <recommendedName>
        <fullName evidence="1">Sperm microtubule inner protein 1 C-terminal domain-containing protein</fullName>
    </recommendedName>
</protein>
<dbReference type="OrthoDB" id="410807at2759"/>
<organism evidence="6 12">
    <name type="scientific">Rotaria sordida</name>
    <dbReference type="NCBI Taxonomy" id="392033"/>
    <lineage>
        <taxon>Eukaryota</taxon>
        <taxon>Metazoa</taxon>
        <taxon>Spiralia</taxon>
        <taxon>Gnathifera</taxon>
        <taxon>Rotifera</taxon>
        <taxon>Eurotatoria</taxon>
        <taxon>Bdelloidea</taxon>
        <taxon>Philodinida</taxon>
        <taxon>Philodinidae</taxon>
        <taxon>Rotaria</taxon>
    </lineage>
</organism>
<dbReference type="EMBL" id="CAJNOH010000133">
    <property type="protein sequence ID" value="CAF0896348.1"/>
    <property type="molecule type" value="Genomic_DNA"/>
</dbReference>
<dbReference type="EMBL" id="CAJNOU010000299">
    <property type="protein sequence ID" value="CAF0950911.1"/>
    <property type="molecule type" value="Genomic_DNA"/>
</dbReference>
<name>A0A814D8E9_9BILA</name>
<dbReference type="Proteomes" id="UP000663854">
    <property type="component" value="Unassembled WGS sequence"/>
</dbReference>
<dbReference type="EMBL" id="CAJOBD010000027">
    <property type="protein sequence ID" value="CAF3542122.1"/>
    <property type="molecule type" value="Genomic_DNA"/>
</dbReference>
<evidence type="ECO:0000313" key="10">
    <source>
        <dbReference type="EMBL" id="CAF3766042.1"/>
    </source>
</evidence>
<dbReference type="Proteomes" id="UP000663870">
    <property type="component" value="Unassembled WGS sequence"/>
</dbReference>
<evidence type="ECO:0000313" key="12">
    <source>
        <dbReference type="Proteomes" id="UP000663889"/>
    </source>
</evidence>
<sequence>MTRMAFDTRTQNAWKELIEKEAMTRVSWHQTFKPNPNDDEWFKRAFYTQATAKPIGRSLPTIVFPPRPKPRYDPNDTLDELAKKLDIEHNPNALKEMYPVTKEYKDVLFDGFSKEEKGRYKYLNLRKQVQPEHKFQYPVSNTMEYGWKLGETGQQFKAPTYARGKIVEESFYRRNGVFE</sequence>
<dbReference type="EMBL" id="CAJOBE010001687">
    <property type="protein sequence ID" value="CAF3766042.1"/>
    <property type="molecule type" value="Genomic_DNA"/>
</dbReference>
<dbReference type="EMBL" id="CAJNOL010000174">
    <property type="protein sequence ID" value="CAF0907885.1"/>
    <property type="molecule type" value="Genomic_DNA"/>
</dbReference>
<evidence type="ECO:0000259" key="1">
    <source>
        <dbReference type="Pfam" id="PF22589"/>
    </source>
</evidence>
<evidence type="ECO:0000313" key="8">
    <source>
        <dbReference type="EMBL" id="CAF3520537.1"/>
    </source>
</evidence>
<comment type="caution">
    <text evidence="6">The sequence shown here is derived from an EMBL/GenBank/DDBJ whole genome shotgun (WGS) entry which is preliminary data.</text>
</comment>
<feature type="domain" description="Sperm microtubule inner protein 1 C-terminal" evidence="1">
    <location>
        <begin position="70"/>
        <end position="178"/>
    </location>
</feature>
<dbReference type="Pfam" id="PF22589">
    <property type="entry name" value="SPMIP1"/>
    <property type="match status" value="1"/>
</dbReference>
<dbReference type="InterPro" id="IPR054323">
    <property type="entry name" value="SPMIP1_C"/>
</dbReference>
<evidence type="ECO:0000313" key="7">
    <source>
        <dbReference type="EMBL" id="CAF1031805.1"/>
    </source>
</evidence>
<dbReference type="Proteomes" id="UP000663823">
    <property type="component" value="Unassembled WGS sequence"/>
</dbReference>
<dbReference type="PANTHER" id="PTHR35826">
    <property type="entry name" value="PROTEIN ATP6V1FNB-LIKE"/>
    <property type="match status" value="1"/>
</dbReference>
<evidence type="ECO:0000313" key="6">
    <source>
        <dbReference type="EMBL" id="CAF0950911.1"/>
    </source>
</evidence>
<accession>A0A814D8E9</accession>
<evidence type="ECO:0000313" key="2">
    <source>
        <dbReference type="EMBL" id="CAF0773805.1"/>
    </source>
</evidence>
<dbReference type="PANTHER" id="PTHR35826:SF1">
    <property type="entry name" value="PROTEIN ATP6V1FNB-LIKE"/>
    <property type="match status" value="1"/>
</dbReference>
<dbReference type="EMBL" id="CAJNOT010000599">
    <property type="protein sequence ID" value="CAF1031805.1"/>
    <property type="molecule type" value="Genomic_DNA"/>
</dbReference>
<keyword evidence="11" id="KW-1185">Reference proteome</keyword>
<evidence type="ECO:0000313" key="3">
    <source>
        <dbReference type="EMBL" id="CAF0895301.1"/>
    </source>
</evidence>
<dbReference type="Proteomes" id="UP000663836">
    <property type="component" value="Unassembled WGS sequence"/>
</dbReference>
<evidence type="ECO:0000313" key="11">
    <source>
        <dbReference type="Proteomes" id="UP000663870"/>
    </source>
</evidence>
<dbReference type="Proteomes" id="UP000663864">
    <property type="component" value="Unassembled WGS sequence"/>
</dbReference>
<dbReference type="Proteomes" id="UP000663889">
    <property type="component" value="Unassembled WGS sequence"/>
</dbReference>
<dbReference type="EMBL" id="CAJOAX010000140">
    <property type="protein sequence ID" value="CAF3520537.1"/>
    <property type="molecule type" value="Genomic_DNA"/>
</dbReference>
<evidence type="ECO:0000313" key="4">
    <source>
        <dbReference type="EMBL" id="CAF0896348.1"/>
    </source>
</evidence>
<dbReference type="EMBL" id="CAJNOL010000159">
    <property type="protein sequence ID" value="CAF0895301.1"/>
    <property type="molecule type" value="Genomic_DNA"/>
</dbReference>
<dbReference type="EMBL" id="CAJNOO010000054">
    <property type="protein sequence ID" value="CAF0773805.1"/>
    <property type="molecule type" value="Genomic_DNA"/>
</dbReference>
<proteinExistence type="predicted"/>
<dbReference type="Proteomes" id="UP000663874">
    <property type="component" value="Unassembled WGS sequence"/>
</dbReference>
<gene>
    <name evidence="10" type="ORF">FNK824_LOCUS13084</name>
    <name evidence="9" type="ORF">JBS370_LOCUS911</name>
    <name evidence="3" type="ORF">JXQ802_LOCUS8871</name>
    <name evidence="5" type="ORF">JXQ802_LOCUS9486</name>
    <name evidence="8" type="ORF">OTI717_LOCUS2780</name>
    <name evidence="4" type="ORF">PYM288_LOCUS9291</name>
    <name evidence="2" type="ORF">RFH988_LOCUS2513</name>
    <name evidence="6" type="ORF">SEV965_LOCUS8251</name>
    <name evidence="7" type="ORF">ZHD862_LOCUS14082</name>
</gene>
<evidence type="ECO:0000313" key="5">
    <source>
        <dbReference type="EMBL" id="CAF0907885.1"/>
    </source>
</evidence>